<evidence type="ECO:0000256" key="1">
    <source>
        <dbReference type="ARBA" id="ARBA00007447"/>
    </source>
</evidence>
<dbReference type="EMBL" id="JARK01001359">
    <property type="protein sequence ID" value="EYC19858.1"/>
    <property type="molecule type" value="Genomic_DNA"/>
</dbReference>
<gene>
    <name evidence="3" type="primary">Acey_s0023.g755</name>
    <name evidence="3" type="ORF">Y032_0023g755</name>
</gene>
<sequence>MSFYKTFLIDCDKTPKLELTIGNRKYVIEAENLIVRGGGDLCILPLTPMVLPGGPEWILGDPFIRQYCNIYDLGKRRIGFAKVRKS</sequence>
<evidence type="ECO:0000313" key="4">
    <source>
        <dbReference type="Proteomes" id="UP000024635"/>
    </source>
</evidence>
<dbReference type="GO" id="GO:0005764">
    <property type="term" value="C:lysosome"/>
    <property type="evidence" value="ECO:0007669"/>
    <property type="project" value="TreeGrafter"/>
</dbReference>
<dbReference type="PROSITE" id="PS51767">
    <property type="entry name" value="PEPTIDASE_A1"/>
    <property type="match status" value="1"/>
</dbReference>
<dbReference type="InterPro" id="IPR033121">
    <property type="entry name" value="PEPTIDASE_A1"/>
</dbReference>
<dbReference type="GO" id="GO:0006508">
    <property type="term" value="P:proteolysis"/>
    <property type="evidence" value="ECO:0007669"/>
    <property type="project" value="InterPro"/>
</dbReference>
<comment type="caution">
    <text evidence="3">The sequence shown here is derived from an EMBL/GenBank/DDBJ whole genome shotgun (WGS) entry which is preliminary data.</text>
</comment>
<accession>A0A016UZF7</accession>
<proteinExistence type="inferred from homology"/>
<keyword evidence="4" id="KW-1185">Reference proteome</keyword>
<evidence type="ECO:0000259" key="2">
    <source>
        <dbReference type="PROSITE" id="PS51767"/>
    </source>
</evidence>
<dbReference type="OrthoDB" id="5790032at2759"/>
<comment type="similarity">
    <text evidence="1">Belongs to the peptidase A1 family.</text>
</comment>
<dbReference type="Proteomes" id="UP000024635">
    <property type="component" value="Unassembled WGS sequence"/>
</dbReference>
<dbReference type="InterPro" id="IPR021109">
    <property type="entry name" value="Peptidase_aspartic_dom_sf"/>
</dbReference>
<organism evidence="3 4">
    <name type="scientific">Ancylostoma ceylanicum</name>
    <dbReference type="NCBI Taxonomy" id="53326"/>
    <lineage>
        <taxon>Eukaryota</taxon>
        <taxon>Metazoa</taxon>
        <taxon>Ecdysozoa</taxon>
        <taxon>Nematoda</taxon>
        <taxon>Chromadorea</taxon>
        <taxon>Rhabditida</taxon>
        <taxon>Rhabditina</taxon>
        <taxon>Rhabditomorpha</taxon>
        <taxon>Strongyloidea</taxon>
        <taxon>Ancylostomatidae</taxon>
        <taxon>Ancylostomatinae</taxon>
        <taxon>Ancylostoma</taxon>
    </lineage>
</organism>
<reference evidence="4" key="1">
    <citation type="journal article" date="2015" name="Nat. Genet.">
        <title>The genome and transcriptome of the zoonotic hookworm Ancylostoma ceylanicum identify infection-specific gene families.</title>
        <authorList>
            <person name="Schwarz E.M."/>
            <person name="Hu Y."/>
            <person name="Antoshechkin I."/>
            <person name="Miller M.M."/>
            <person name="Sternberg P.W."/>
            <person name="Aroian R.V."/>
        </authorList>
    </citation>
    <scope>NUCLEOTIDE SEQUENCE</scope>
    <source>
        <strain evidence="4">HY135</strain>
    </source>
</reference>
<feature type="domain" description="Peptidase A1" evidence="2">
    <location>
        <begin position="1"/>
        <end position="81"/>
    </location>
</feature>
<dbReference type="GO" id="GO:0004190">
    <property type="term" value="F:aspartic-type endopeptidase activity"/>
    <property type="evidence" value="ECO:0007669"/>
    <property type="project" value="InterPro"/>
</dbReference>
<evidence type="ECO:0000313" key="3">
    <source>
        <dbReference type="EMBL" id="EYC19858.1"/>
    </source>
</evidence>
<dbReference type="InterPro" id="IPR001461">
    <property type="entry name" value="Aspartic_peptidase_A1"/>
</dbReference>
<dbReference type="STRING" id="53326.A0A016UZF7"/>
<dbReference type="Pfam" id="PF00026">
    <property type="entry name" value="Asp"/>
    <property type="match status" value="1"/>
</dbReference>
<name>A0A016UZF7_9BILA</name>
<dbReference type="Gene3D" id="2.40.70.10">
    <property type="entry name" value="Acid Proteases"/>
    <property type="match status" value="1"/>
</dbReference>
<dbReference type="SUPFAM" id="SSF50630">
    <property type="entry name" value="Acid proteases"/>
    <property type="match status" value="1"/>
</dbReference>
<dbReference type="PANTHER" id="PTHR47966">
    <property type="entry name" value="BETA-SITE APP-CLEAVING ENZYME, ISOFORM A-RELATED"/>
    <property type="match status" value="1"/>
</dbReference>
<protein>
    <recommendedName>
        <fullName evidence="2">Peptidase A1 domain-containing protein</fullName>
    </recommendedName>
</protein>
<dbReference type="PANTHER" id="PTHR47966:SF45">
    <property type="entry name" value="PEPTIDASE A1 DOMAIN-CONTAINING PROTEIN"/>
    <property type="match status" value="1"/>
</dbReference>
<dbReference type="AlphaFoldDB" id="A0A016UZF7"/>